<dbReference type="PROSITE" id="PS00211">
    <property type="entry name" value="ABC_TRANSPORTER_1"/>
    <property type="match status" value="1"/>
</dbReference>
<comment type="caution">
    <text evidence="6">The sequence shown here is derived from an EMBL/GenBank/DDBJ whole genome shotgun (WGS) entry which is preliminary data.</text>
</comment>
<gene>
    <name evidence="6" type="primary">btuD_22</name>
    <name evidence="6" type="ORF">NRB56_57130</name>
</gene>
<proteinExistence type="predicted"/>
<dbReference type="CDD" id="cd03293">
    <property type="entry name" value="ABC_NrtD_SsuB_transporters"/>
    <property type="match status" value="1"/>
</dbReference>
<evidence type="ECO:0000256" key="4">
    <source>
        <dbReference type="SAM" id="MobiDB-lite"/>
    </source>
</evidence>
<keyword evidence="2" id="KW-0547">Nucleotide-binding</keyword>
<keyword evidence="3 6" id="KW-0067">ATP-binding</keyword>
<dbReference type="EMBL" id="WEGI01000013">
    <property type="protein sequence ID" value="MQY30115.1"/>
    <property type="molecule type" value="Genomic_DNA"/>
</dbReference>
<evidence type="ECO:0000313" key="7">
    <source>
        <dbReference type="Proteomes" id="UP000431401"/>
    </source>
</evidence>
<dbReference type="InterPro" id="IPR027417">
    <property type="entry name" value="P-loop_NTPase"/>
</dbReference>
<feature type="region of interest" description="Disordered" evidence="4">
    <location>
        <begin position="286"/>
        <end position="325"/>
    </location>
</feature>
<dbReference type="SMART" id="SM00382">
    <property type="entry name" value="AAA"/>
    <property type="match status" value="1"/>
</dbReference>
<dbReference type="PANTHER" id="PTHR42788:SF20">
    <property type="entry name" value="ABC TRANSPORTER ATP-BINDING PROTEIN"/>
    <property type="match status" value="1"/>
</dbReference>
<organism evidence="6 7">
    <name type="scientific">Nocardia aurantia</name>
    <dbReference type="NCBI Taxonomy" id="2585199"/>
    <lineage>
        <taxon>Bacteria</taxon>
        <taxon>Bacillati</taxon>
        <taxon>Actinomycetota</taxon>
        <taxon>Actinomycetes</taxon>
        <taxon>Mycobacteriales</taxon>
        <taxon>Nocardiaceae</taxon>
        <taxon>Nocardia</taxon>
    </lineage>
</organism>
<evidence type="ECO:0000256" key="1">
    <source>
        <dbReference type="ARBA" id="ARBA00022448"/>
    </source>
</evidence>
<dbReference type="Pfam" id="PF00005">
    <property type="entry name" value="ABC_tran"/>
    <property type="match status" value="1"/>
</dbReference>
<reference evidence="6 7" key="1">
    <citation type="submission" date="2019-10" db="EMBL/GenBank/DDBJ databases">
        <title>Nocardia macrotermitis sp. nov. and Nocardia aurantia sp. nov., isolated from the gut of fungus growing-termite Macrotermes natalensis.</title>
        <authorList>
            <person name="Benndorf R."/>
            <person name="Schwitalla J."/>
            <person name="Martin K."/>
            <person name="De Beer W."/>
            <person name="Kaster A.-K."/>
            <person name="Vollmers J."/>
            <person name="Poulsen M."/>
            <person name="Beemelmanns C."/>
        </authorList>
    </citation>
    <scope>NUCLEOTIDE SEQUENCE [LARGE SCALE GENOMIC DNA]</scope>
    <source>
        <strain evidence="6 7">RB56</strain>
    </source>
</reference>
<sequence length="325" mass="34078">MSSETAAATGIHISGLSKTFRVGRRAVPALDSVDLHTDQGAFLSLLGPSGCGKSTVLRILAGLETPTAGTARIDGSTPAELRRRHEFGIAFQDSALLPWRSVESNIKLPLQVAGLPVEPAEIAELIELVGLQGFEKAKPAQLSGGMRQRVSIARALVVKPTVLLLDEPFGALDDMTRQRLNLELLRIWTEKPATTLMVTHGIAEAVFLSDVVAVMSPRPGRVVQMVEIDLPRPRTPEMMRTPEFHKLHDYLSELLFGRNGDGGIEGDAEALDIAAAAPDVIAADEGIGAAPQDGSAAGTSGGTGAESPDAGAADGTTAESLDGAR</sequence>
<dbReference type="AlphaFoldDB" id="A0A7K0DWL0"/>
<protein>
    <submittedName>
        <fullName evidence="6">Vitamin B12 import ATP-binding protein BtuD</fullName>
    </submittedName>
</protein>
<keyword evidence="1" id="KW-0813">Transport</keyword>
<evidence type="ECO:0000313" key="6">
    <source>
        <dbReference type="EMBL" id="MQY30115.1"/>
    </source>
</evidence>
<dbReference type="GO" id="GO:0016887">
    <property type="term" value="F:ATP hydrolysis activity"/>
    <property type="evidence" value="ECO:0007669"/>
    <property type="project" value="InterPro"/>
</dbReference>
<dbReference type="InterPro" id="IPR017871">
    <property type="entry name" value="ABC_transporter-like_CS"/>
</dbReference>
<keyword evidence="7" id="KW-1185">Reference proteome</keyword>
<name>A0A7K0DWL0_9NOCA</name>
<dbReference type="GO" id="GO:0005524">
    <property type="term" value="F:ATP binding"/>
    <property type="evidence" value="ECO:0007669"/>
    <property type="project" value="UniProtKB-KW"/>
</dbReference>
<evidence type="ECO:0000256" key="2">
    <source>
        <dbReference type="ARBA" id="ARBA00022741"/>
    </source>
</evidence>
<accession>A0A7K0DWL0</accession>
<dbReference type="InterPro" id="IPR003593">
    <property type="entry name" value="AAA+_ATPase"/>
</dbReference>
<evidence type="ECO:0000259" key="5">
    <source>
        <dbReference type="PROSITE" id="PS50893"/>
    </source>
</evidence>
<dbReference type="Proteomes" id="UP000431401">
    <property type="component" value="Unassembled WGS sequence"/>
</dbReference>
<dbReference type="InterPro" id="IPR050166">
    <property type="entry name" value="ABC_transporter_ATP-bind"/>
</dbReference>
<dbReference type="InterPro" id="IPR003439">
    <property type="entry name" value="ABC_transporter-like_ATP-bd"/>
</dbReference>
<dbReference type="PANTHER" id="PTHR42788">
    <property type="entry name" value="TAURINE IMPORT ATP-BINDING PROTEIN-RELATED"/>
    <property type="match status" value="1"/>
</dbReference>
<evidence type="ECO:0000256" key="3">
    <source>
        <dbReference type="ARBA" id="ARBA00022840"/>
    </source>
</evidence>
<feature type="domain" description="ABC transporter" evidence="5">
    <location>
        <begin position="11"/>
        <end position="242"/>
    </location>
</feature>
<dbReference type="Gene3D" id="3.40.50.300">
    <property type="entry name" value="P-loop containing nucleotide triphosphate hydrolases"/>
    <property type="match status" value="1"/>
</dbReference>
<dbReference type="PROSITE" id="PS50893">
    <property type="entry name" value="ABC_TRANSPORTER_2"/>
    <property type="match status" value="1"/>
</dbReference>
<dbReference type="SUPFAM" id="SSF52540">
    <property type="entry name" value="P-loop containing nucleoside triphosphate hydrolases"/>
    <property type="match status" value="1"/>
</dbReference>